<dbReference type="AlphaFoldDB" id="A0A833JEN1"/>
<reference evidence="2 3" key="1">
    <citation type="submission" date="2019-10" db="EMBL/GenBank/DDBJ databases">
        <title>New genus of Silvanigrellaceae.</title>
        <authorList>
            <person name="Pitt A."/>
            <person name="Hahn M.W."/>
        </authorList>
    </citation>
    <scope>NUCLEOTIDE SEQUENCE [LARGE SCALE GENOMIC DNA]</scope>
    <source>
        <strain evidence="2 3">33A1-SZDP</strain>
    </source>
</reference>
<proteinExistence type="predicted"/>
<dbReference type="Proteomes" id="UP000442694">
    <property type="component" value="Unassembled WGS sequence"/>
</dbReference>
<organism evidence="2 3">
    <name type="scientific">Fluviispira multicolorata</name>
    <dbReference type="NCBI Taxonomy" id="2654512"/>
    <lineage>
        <taxon>Bacteria</taxon>
        <taxon>Pseudomonadati</taxon>
        <taxon>Bdellovibrionota</taxon>
        <taxon>Oligoflexia</taxon>
        <taxon>Silvanigrellales</taxon>
        <taxon>Silvanigrellaceae</taxon>
        <taxon>Fluviispira</taxon>
    </lineage>
</organism>
<evidence type="ECO:0000313" key="2">
    <source>
        <dbReference type="EMBL" id="KAB8033300.1"/>
    </source>
</evidence>
<keyword evidence="1" id="KW-0732">Signal</keyword>
<protein>
    <submittedName>
        <fullName evidence="2">Uncharacterized protein</fullName>
    </submittedName>
</protein>
<sequence>MRINQVLSIIISVVFCSLMQNAKACSSCGSSATSPLVLNPDENLKMYFGISENLNFMDYGAKGADSTEQIPNQKITSRRTLTLAIGYRTTENSFVTLTGSGVQNQGPIDRGFPEMGMADKQYLMGDPILAGRYNLVNMDITNTYRPQVQLAMSYKPSLAKNMVDNEPSAIKTVGNGFHQVTAGVDFWFGMSAVQFGAAQFVTYSFDRQPNNAGRTCCGKESSTTTQVKRTRDLQYTTVLTVGYIFKEHNISIQSGAILDYIGEEKITNQNNNDGTQSYIVKKPAQSNSLFANVKYKSSDKDTWRLSYTLGGAYEGDLGVFTNSSQTTSDSIAFSYERTIF</sequence>
<evidence type="ECO:0000313" key="3">
    <source>
        <dbReference type="Proteomes" id="UP000442694"/>
    </source>
</evidence>
<feature type="signal peptide" evidence="1">
    <location>
        <begin position="1"/>
        <end position="24"/>
    </location>
</feature>
<dbReference type="RefSeq" id="WP_152211388.1">
    <property type="nucleotide sequence ID" value="NZ_WFLN01000004.1"/>
</dbReference>
<feature type="chain" id="PRO_5032690502" evidence="1">
    <location>
        <begin position="25"/>
        <end position="340"/>
    </location>
</feature>
<evidence type="ECO:0000256" key="1">
    <source>
        <dbReference type="SAM" id="SignalP"/>
    </source>
</evidence>
<accession>A0A833JEN1</accession>
<name>A0A833JEN1_9BACT</name>
<dbReference type="EMBL" id="WFLN01000004">
    <property type="protein sequence ID" value="KAB8033300.1"/>
    <property type="molecule type" value="Genomic_DNA"/>
</dbReference>
<gene>
    <name evidence="2" type="ORF">GCL57_00975</name>
</gene>
<comment type="caution">
    <text evidence="2">The sequence shown here is derived from an EMBL/GenBank/DDBJ whole genome shotgun (WGS) entry which is preliminary data.</text>
</comment>
<keyword evidence="3" id="KW-1185">Reference proteome</keyword>